<dbReference type="Proteomes" id="UP000824890">
    <property type="component" value="Unassembled WGS sequence"/>
</dbReference>
<reference evidence="1 2" key="1">
    <citation type="submission" date="2021-05" db="EMBL/GenBank/DDBJ databases">
        <title>Genome Assembly of Synthetic Allotetraploid Brassica napus Reveals Homoeologous Exchanges between Subgenomes.</title>
        <authorList>
            <person name="Davis J.T."/>
        </authorList>
    </citation>
    <scope>NUCLEOTIDE SEQUENCE [LARGE SCALE GENOMIC DNA]</scope>
    <source>
        <strain evidence="2">cv. Da-Ae</strain>
        <tissue evidence="1">Seedling</tissue>
    </source>
</reference>
<keyword evidence="2" id="KW-1185">Reference proteome</keyword>
<organism evidence="1 2">
    <name type="scientific">Brassica napus</name>
    <name type="common">Rape</name>
    <dbReference type="NCBI Taxonomy" id="3708"/>
    <lineage>
        <taxon>Eukaryota</taxon>
        <taxon>Viridiplantae</taxon>
        <taxon>Streptophyta</taxon>
        <taxon>Embryophyta</taxon>
        <taxon>Tracheophyta</taxon>
        <taxon>Spermatophyta</taxon>
        <taxon>Magnoliopsida</taxon>
        <taxon>eudicotyledons</taxon>
        <taxon>Gunneridae</taxon>
        <taxon>Pentapetalae</taxon>
        <taxon>rosids</taxon>
        <taxon>malvids</taxon>
        <taxon>Brassicales</taxon>
        <taxon>Brassicaceae</taxon>
        <taxon>Brassiceae</taxon>
        <taxon>Brassica</taxon>
    </lineage>
</organism>
<accession>A0ABQ7X9P7</accession>
<gene>
    <name evidence="1" type="ORF">HID58_090257</name>
</gene>
<protein>
    <submittedName>
        <fullName evidence="1">Uncharacterized protein</fullName>
    </submittedName>
</protein>
<evidence type="ECO:0000313" key="2">
    <source>
        <dbReference type="Proteomes" id="UP000824890"/>
    </source>
</evidence>
<dbReference type="EMBL" id="JAGKQM010001444">
    <property type="protein sequence ID" value="KAH0851831.1"/>
    <property type="molecule type" value="Genomic_DNA"/>
</dbReference>
<proteinExistence type="predicted"/>
<comment type="caution">
    <text evidence="1">The sequence shown here is derived from an EMBL/GenBank/DDBJ whole genome shotgun (WGS) entry which is preliminary data.</text>
</comment>
<sequence>MLTTRRLKRKKAPTRTMIPMEDHRELNPGWYRMIVLVLRETSRGEAKEEAENKPKGSSQKGKTFVKQCVKVAEKGHVKPANYLDSHQKILIGIATKGDLTQFLPRSPETTVAKLIDTLYLFIVIIPVANCQRQAEERLKRSVVMVQATFMSKQAQENYRRMKLTHEEAQTSGIMISSSLRTIGRHGMLFLKQSESRRVIIETIHSAAFAEKKVSAAYNISELSHNLILKYELILLNKS</sequence>
<evidence type="ECO:0000313" key="1">
    <source>
        <dbReference type="EMBL" id="KAH0851831.1"/>
    </source>
</evidence>
<name>A0ABQ7X9P7_BRANA</name>